<evidence type="ECO:0000313" key="2">
    <source>
        <dbReference type="EMBL" id="MDP8568463.1"/>
    </source>
</evidence>
<evidence type="ECO:0000256" key="1">
    <source>
        <dbReference type="SAM" id="Phobius"/>
    </source>
</evidence>
<sequence>MNIQKQSVLVALTGAIGTLWFEYVAAAGFGFLTTKSGWWMTAWTVLPYAMLFFGRHVATGAQAQRWMLWISLLVVTTGMYAYYQAFFVFLDAQSALIFLFMPLLQSMVCFTLLIVVKFFGK</sequence>
<protein>
    <submittedName>
        <fullName evidence="2">Uncharacterized protein</fullName>
    </submittedName>
</protein>
<keyword evidence="1" id="KW-0472">Membrane</keyword>
<keyword evidence="1" id="KW-0812">Transmembrane</keyword>
<feature type="transmembrane region" description="Helical" evidence="1">
    <location>
        <begin position="36"/>
        <end position="54"/>
    </location>
</feature>
<feature type="transmembrane region" description="Helical" evidence="1">
    <location>
        <begin position="66"/>
        <end position="83"/>
    </location>
</feature>
<proteinExistence type="predicted"/>
<organism evidence="2 3">
    <name type="scientific">Methylophilus aquaticus</name>
    <dbReference type="NCBI Taxonomy" id="1971610"/>
    <lineage>
        <taxon>Bacteria</taxon>
        <taxon>Pseudomonadati</taxon>
        <taxon>Pseudomonadota</taxon>
        <taxon>Betaproteobacteria</taxon>
        <taxon>Nitrosomonadales</taxon>
        <taxon>Methylophilaceae</taxon>
        <taxon>Methylophilus</taxon>
    </lineage>
</organism>
<gene>
    <name evidence="2" type="ORF">Q9291_11445</name>
</gene>
<evidence type="ECO:0000313" key="3">
    <source>
        <dbReference type="Proteomes" id="UP001225906"/>
    </source>
</evidence>
<accession>A0ABT9JVB0</accession>
<reference evidence="3" key="1">
    <citation type="journal article" date="2019" name="Int. J. Syst. Evol. Microbiol.">
        <title>The Global Catalogue of Microorganisms (GCM) 10K type strain sequencing project: providing services to taxonomists for standard genome sequencing and annotation.</title>
        <authorList>
            <consortium name="The Broad Institute Genomics Platform"/>
            <consortium name="The Broad Institute Genome Sequencing Center for Infectious Disease"/>
            <person name="Wu L."/>
            <person name="Ma J."/>
        </authorList>
    </citation>
    <scope>NUCLEOTIDE SEQUENCE [LARGE SCALE GENOMIC DNA]</scope>
    <source>
        <strain evidence="3">VKM B-3159</strain>
    </source>
</reference>
<dbReference type="Proteomes" id="UP001225906">
    <property type="component" value="Unassembled WGS sequence"/>
</dbReference>
<keyword evidence="1" id="KW-1133">Transmembrane helix</keyword>
<comment type="caution">
    <text evidence="2">The sequence shown here is derived from an EMBL/GenBank/DDBJ whole genome shotgun (WGS) entry which is preliminary data.</text>
</comment>
<feature type="transmembrane region" description="Helical" evidence="1">
    <location>
        <begin position="95"/>
        <end position="119"/>
    </location>
</feature>
<dbReference type="RefSeq" id="WP_306390183.1">
    <property type="nucleotide sequence ID" value="NZ_JAVCAP010000022.1"/>
</dbReference>
<keyword evidence="3" id="KW-1185">Reference proteome</keyword>
<name>A0ABT9JVB0_9PROT</name>
<dbReference type="EMBL" id="JAVCAP010000022">
    <property type="protein sequence ID" value="MDP8568463.1"/>
    <property type="molecule type" value="Genomic_DNA"/>
</dbReference>